<protein>
    <recommendedName>
        <fullName evidence="5">RNA polymerase sigma-70 region 2 domain-containing protein</fullName>
    </recommendedName>
</protein>
<accession>A0A2N9JDP6</accession>
<reference evidence="6 7" key="1">
    <citation type="submission" date="2018-02" db="EMBL/GenBank/DDBJ databases">
        <authorList>
            <person name="Cohen D.B."/>
            <person name="Kent A.D."/>
        </authorList>
    </citation>
    <scope>NUCLEOTIDE SEQUENCE [LARGE SCALE GENOMIC DNA]</scope>
    <source>
        <strain evidence="6">1</strain>
    </source>
</reference>
<dbReference type="EMBL" id="LT985188">
    <property type="protein sequence ID" value="SPD86241.1"/>
    <property type="molecule type" value="Genomic_DNA"/>
</dbReference>
<evidence type="ECO:0000256" key="2">
    <source>
        <dbReference type="ARBA" id="ARBA00023082"/>
    </source>
</evidence>
<dbReference type="AlphaFoldDB" id="A0A2N9JDP6"/>
<dbReference type="SUPFAM" id="SSF88946">
    <property type="entry name" value="Sigma2 domain of RNA polymerase sigma factors"/>
    <property type="match status" value="1"/>
</dbReference>
<dbReference type="PANTHER" id="PTHR43133:SF50">
    <property type="entry name" value="ECF RNA POLYMERASE SIGMA FACTOR SIGM"/>
    <property type="match status" value="1"/>
</dbReference>
<keyword evidence="3" id="KW-0238">DNA-binding</keyword>
<evidence type="ECO:0000259" key="5">
    <source>
        <dbReference type="Pfam" id="PF04542"/>
    </source>
</evidence>
<dbReference type="KEGG" id="mgg:MPLG2_1205"/>
<dbReference type="InterPro" id="IPR007627">
    <property type="entry name" value="RNA_pol_sigma70_r2"/>
</dbReference>
<dbReference type="GO" id="GO:0016987">
    <property type="term" value="F:sigma factor activity"/>
    <property type="evidence" value="ECO:0007669"/>
    <property type="project" value="UniProtKB-KW"/>
</dbReference>
<dbReference type="InterPro" id="IPR013325">
    <property type="entry name" value="RNA_pol_sigma_r2"/>
</dbReference>
<keyword evidence="7" id="KW-1185">Reference proteome</keyword>
<evidence type="ECO:0000256" key="1">
    <source>
        <dbReference type="ARBA" id="ARBA00023015"/>
    </source>
</evidence>
<dbReference type="Proteomes" id="UP000238164">
    <property type="component" value="Chromosome 1"/>
</dbReference>
<dbReference type="GO" id="GO:0003677">
    <property type="term" value="F:DNA binding"/>
    <property type="evidence" value="ECO:0007669"/>
    <property type="project" value="UniProtKB-KW"/>
</dbReference>
<organism evidence="6 7">
    <name type="scientific">Micropruina glycogenica</name>
    <dbReference type="NCBI Taxonomy" id="75385"/>
    <lineage>
        <taxon>Bacteria</taxon>
        <taxon>Bacillati</taxon>
        <taxon>Actinomycetota</taxon>
        <taxon>Actinomycetes</taxon>
        <taxon>Propionibacteriales</taxon>
        <taxon>Nocardioidaceae</taxon>
        <taxon>Micropruina</taxon>
    </lineage>
</organism>
<evidence type="ECO:0000313" key="6">
    <source>
        <dbReference type="EMBL" id="SPD86241.1"/>
    </source>
</evidence>
<evidence type="ECO:0000313" key="7">
    <source>
        <dbReference type="Proteomes" id="UP000238164"/>
    </source>
</evidence>
<keyword evidence="4" id="KW-0804">Transcription</keyword>
<keyword evidence="2" id="KW-0731">Sigma factor</keyword>
<proteinExistence type="predicted"/>
<dbReference type="Gene3D" id="1.10.1740.10">
    <property type="match status" value="1"/>
</dbReference>
<dbReference type="GO" id="GO:0006352">
    <property type="term" value="P:DNA-templated transcription initiation"/>
    <property type="evidence" value="ECO:0007669"/>
    <property type="project" value="InterPro"/>
</dbReference>
<evidence type="ECO:0000256" key="3">
    <source>
        <dbReference type="ARBA" id="ARBA00023125"/>
    </source>
</evidence>
<name>A0A2N9JDP6_9ACTN</name>
<dbReference type="Pfam" id="PF04542">
    <property type="entry name" value="Sigma70_r2"/>
    <property type="match status" value="1"/>
</dbReference>
<dbReference type="InterPro" id="IPR039425">
    <property type="entry name" value="RNA_pol_sigma-70-like"/>
</dbReference>
<gene>
    <name evidence="6" type="ORF">MPLG2_1205</name>
</gene>
<sequence>MALQQFAYLMIGNRDDARDAVQGAMVGAFRTWSAVRRSGNPTGYVRRSIVNANVSRWRKRRREVVVAEVREPSPTRDDPLIDSLYLRRLTDALPHRRRAALVLRYWQGCRCAERANTACHQVRASARRRVQAWAAHH</sequence>
<keyword evidence="1" id="KW-0805">Transcription regulation</keyword>
<feature type="domain" description="RNA polymerase sigma-70 region 2" evidence="5">
    <location>
        <begin position="4"/>
        <end position="62"/>
    </location>
</feature>
<evidence type="ECO:0000256" key="4">
    <source>
        <dbReference type="ARBA" id="ARBA00023163"/>
    </source>
</evidence>
<dbReference type="PANTHER" id="PTHR43133">
    <property type="entry name" value="RNA POLYMERASE ECF-TYPE SIGMA FACTO"/>
    <property type="match status" value="1"/>
</dbReference>